<evidence type="ECO:0000259" key="1">
    <source>
        <dbReference type="Pfam" id="PF01609"/>
    </source>
</evidence>
<comment type="caution">
    <text evidence="2">The sequence shown here is derived from an EMBL/GenBank/DDBJ whole genome shotgun (WGS) entry which is preliminary data.</text>
</comment>
<dbReference type="EMBL" id="BAAAOQ010000046">
    <property type="protein sequence ID" value="GAA1500383.1"/>
    <property type="molecule type" value="Genomic_DNA"/>
</dbReference>
<reference evidence="2 3" key="1">
    <citation type="journal article" date="2019" name="Int. J. Syst. Evol. Microbiol.">
        <title>The Global Catalogue of Microorganisms (GCM) 10K type strain sequencing project: providing services to taxonomists for standard genome sequencing and annotation.</title>
        <authorList>
            <consortium name="The Broad Institute Genomics Platform"/>
            <consortium name="The Broad Institute Genome Sequencing Center for Infectious Disease"/>
            <person name="Wu L."/>
            <person name="Ma J."/>
        </authorList>
    </citation>
    <scope>NUCLEOTIDE SEQUENCE [LARGE SCALE GENOMIC DNA]</scope>
    <source>
        <strain evidence="2 3">JCM 14924</strain>
    </source>
</reference>
<dbReference type="InterPro" id="IPR002559">
    <property type="entry name" value="Transposase_11"/>
</dbReference>
<dbReference type="Pfam" id="PF01609">
    <property type="entry name" value="DDE_Tnp_1"/>
    <property type="match status" value="1"/>
</dbReference>
<gene>
    <name evidence="2" type="ORF">GCM10009787_78120</name>
</gene>
<dbReference type="InterPro" id="IPR012337">
    <property type="entry name" value="RNaseH-like_sf"/>
</dbReference>
<accession>A0ABN1ZKJ3</accession>
<dbReference type="SUPFAM" id="SSF53098">
    <property type="entry name" value="Ribonuclease H-like"/>
    <property type="match status" value="1"/>
</dbReference>
<dbReference type="Proteomes" id="UP001501391">
    <property type="component" value="Unassembled WGS sequence"/>
</dbReference>
<dbReference type="PANTHER" id="PTHR33627:SF1">
    <property type="entry name" value="TRANSPOSASE"/>
    <property type="match status" value="1"/>
</dbReference>
<sequence length="154" mass="17327">MPLTALVDAGTRFEPVTWRQGSKGAMTSHLAVLKVRPSGKEATRTAQEQAGGRSRWNGVLPLRTLLVEQPAEAAEPAGYWMTNLPATTPVADLVRWAKMRWRIEHDYRELKHGLGLDNFEGRTWRGWHHHVTLVTAAQAFLTLRRLDPKAQMPA</sequence>
<name>A0ABN1ZKJ3_9ACTN</name>
<evidence type="ECO:0000313" key="2">
    <source>
        <dbReference type="EMBL" id="GAA1500383.1"/>
    </source>
</evidence>
<dbReference type="InterPro" id="IPR039365">
    <property type="entry name" value="IS701-like"/>
</dbReference>
<keyword evidence="3" id="KW-1185">Reference proteome</keyword>
<proteinExistence type="predicted"/>
<protein>
    <recommendedName>
        <fullName evidence="1">Transposase IS4-like domain-containing protein</fullName>
    </recommendedName>
</protein>
<dbReference type="PANTHER" id="PTHR33627">
    <property type="entry name" value="TRANSPOSASE"/>
    <property type="match status" value="1"/>
</dbReference>
<feature type="domain" description="Transposase IS4-like" evidence="1">
    <location>
        <begin position="38"/>
        <end position="137"/>
    </location>
</feature>
<organism evidence="2 3">
    <name type="scientific">Streptomyces bangladeshensis</name>
    <dbReference type="NCBI Taxonomy" id="295352"/>
    <lineage>
        <taxon>Bacteria</taxon>
        <taxon>Bacillati</taxon>
        <taxon>Actinomycetota</taxon>
        <taxon>Actinomycetes</taxon>
        <taxon>Kitasatosporales</taxon>
        <taxon>Streptomycetaceae</taxon>
        <taxon>Streptomyces</taxon>
    </lineage>
</organism>
<evidence type="ECO:0000313" key="3">
    <source>
        <dbReference type="Proteomes" id="UP001501391"/>
    </source>
</evidence>